<evidence type="ECO:0000313" key="2">
    <source>
        <dbReference type="Proteomes" id="UP001185028"/>
    </source>
</evidence>
<keyword evidence="2" id="KW-1185">Reference proteome</keyword>
<organism evidence="1 2">
    <name type="scientific">Paenibacillus hunanensis</name>
    <dbReference type="NCBI Taxonomy" id="539262"/>
    <lineage>
        <taxon>Bacteria</taxon>
        <taxon>Bacillati</taxon>
        <taxon>Bacillota</taxon>
        <taxon>Bacilli</taxon>
        <taxon>Bacillales</taxon>
        <taxon>Paenibacillaceae</taxon>
        <taxon>Paenibacillus</taxon>
    </lineage>
</organism>
<comment type="caution">
    <text evidence="1">The sequence shown here is derived from an EMBL/GenBank/DDBJ whole genome shotgun (WGS) entry which is preliminary data.</text>
</comment>
<dbReference type="Proteomes" id="UP001185028">
    <property type="component" value="Unassembled WGS sequence"/>
</dbReference>
<gene>
    <name evidence="1" type="ORF">JOC58_001780</name>
</gene>
<name>A0ABU1IX99_9BACL</name>
<dbReference type="EMBL" id="JAVDQH010000006">
    <property type="protein sequence ID" value="MDR6243887.1"/>
    <property type="molecule type" value="Genomic_DNA"/>
</dbReference>
<reference evidence="1 2" key="1">
    <citation type="submission" date="2023-07" db="EMBL/GenBank/DDBJ databases">
        <title>Genomic Encyclopedia of Type Strains, Phase IV (KMG-IV): sequencing the most valuable type-strain genomes for metagenomic binning, comparative biology and taxonomic classification.</title>
        <authorList>
            <person name="Goeker M."/>
        </authorList>
    </citation>
    <scope>NUCLEOTIDE SEQUENCE [LARGE SCALE GENOMIC DNA]</scope>
    <source>
        <strain evidence="1 2">DSM 22170</strain>
    </source>
</reference>
<evidence type="ECO:0000313" key="1">
    <source>
        <dbReference type="EMBL" id="MDR6243887.1"/>
    </source>
</evidence>
<protein>
    <submittedName>
        <fullName evidence="1">Uncharacterized protein</fullName>
    </submittedName>
</protein>
<accession>A0ABU1IX99</accession>
<proteinExistence type="predicted"/>
<sequence>MGEKWAYSGLKVGLLASLPVLRSVLDVGMWCLRERLVNGGRLGNDGGGAEFMHLRFNFICLQLWRVGSLHIDLV</sequence>